<organism evidence="7 8">
    <name type="scientific">Candidatus Opimibacter skivensis</name>
    <dbReference type="NCBI Taxonomy" id="2982028"/>
    <lineage>
        <taxon>Bacteria</taxon>
        <taxon>Pseudomonadati</taxon>
        <taxon>Bacteroidota</taxon>
        <taxon>Saprospiria</taxon>
        <taxon>Saprospirales</taxon>
        <taxon>Saprospiraceae</taxon>
        <taxon>Candidatus Opimibacter</taxon>
    </lineage>
</organism>
<evidence type="ECO:0000256" key="1">
    <source>
        <dbReference type="ARBA" id="ARBA00004141"/>
    </source>
</evidence>
<dbReference type="InterPro" id="IPR010432">
    <property type="entry name" value="RDD"/>
</dbReference>
<dbReference type="Proteomes" id="UP000808337">
    <property type="component" value="Unassembled WGS sequence"/>
</dbReference>
<evidence type="ECO:0000256" key="2">
    <source>
        <dbReference type="ARBA" id="ARBA00022692"/>
    </source>
</evidence>
<feature type="transmembrane region" description="Helical" evidence="5">
    <location>
        <begin position="66"/>
        <end position="90"/>
    </location>
</feature>
<keyword evidence="2 5" id="KW-0812">Transmembrane</keyword>
<feature type="domain" description="RDD" evidence="6">
    <location>
        <begin position="65"/>
        <end position="196"/>
    </location>
</feature>
<dbReference type="Pfam" id="PF06271">
    <property type="entry name" value="RDD"/>
    <property type="match status" value="1"/>
</dbReference>
<comment type="subcellular location">
    <subcellularLocation>
        <location evidence="1">Membrane</location>
        <topology evidence="1">Multi-pass membrane protein</topology>
    </subcellularLocation>
</comment>
<evidence type="ECO:0000259" key="6">
    <source>
        <dbReference type="Pfam" id="PF06271"/>
    </source>
</evidence>
<feature type="transmembrane region" description="Helical" evidence="5">
    <location>
        <begin position="12"/>
        <end position="33"/>
    </location>
</feature>
<accession>A0A9D7SVD3</accession>
<dbReference type="AlphaFoldDB" id="A0A9D7SVD3"/>
<keyword evidence="3 5" id="KW-1133">Transmembrane helix</keyword>
<feature type="transmembrane region" description="Helical" evidence="5">
    <location>
        <begin position="102"/>
        <end position="119"/>
    </location>
</feature>
<dbReference type="EMBL" id="JADKGY010000026">
    <property type="protein sequence ID" value="MBK9983807.1"/>
    <property type="molecule type" value="Genomic_DNA"/>
</dbReference>
<name>A0A9D7SVD3_9BACT</name>
<dbReference type="GO" id="GO:0016020">
    <property type="term" value="C:membrane"/>
    <property type="evidence" value="ECO:0007669"/>
    <property type="project" value="UniProtKB-SubCell"/>
</dbReference>
<proteinExistence type="predicted"/>
<evidence type="ECO:0000313" key="8">
    <source>
        <dbReference type="Proteomes" id="UP000808337"/>
    </source>
</evidence>
<evidence type="ECO:0000256" key="5">
    <source>
        <dbReference type="SAM" id="Phobius"/>
    </source>
</evidence>
<reference evidence="7 8" key="1">
    <citation type="submission" date="2020-10" db="EMBL/GenBank/DDBJ databases">
        <title>Connecting structure to function with the recovery of over 1000 high-quality activated sludge metagenome-assembled genomes encoding full-length rRNA genes using long-read sequencing.</title>
        <authorList>
            <person name="Singleton C.M."/>
            <person name="Petriglieri F."/>
            <person name="Kristensen J.M."/>
            <person name="Kirkegaard R.H."/>
            <person name="Michaelsen T.Y."/>
            <person name="Andersen M.H."/>
            <person name="Karst S.M."/>
            <person name="Dueholm M.S."/>
            <person name="Nielsen P.H."/>
            <person name="Albertsen M."/>
        </authorList>
    </citation>
    <scope>NUCLEOTIDE SEQUENCE [LARGE SCALE GENOMIC DNA]</scope>
    <source>
        <strain evidence="7">Ribe_18-Q3-R11-54_MAXAC.273</strain>
    </source>
</reference>
<feature type="transmembrane region" description="Helical" evidence="5">
    <location>
        <begin position="196"/>
        <end position="214"/>
    </location>
</feature>
<evidence type="ECO:0000256" key="3">
    <source>
        <dbReference type="ARBA" id="ARBA00022989"/>
    </source>
</evidence>
<evidence type="ECO:0000256" key="4">
    <source>
        <dbReference type="ARBA" id="ARBA00023136"/>
    </source>
</evidence>
<evidence type="ECO:0000313" key="7">
    <source>
        <dbReference type="EMBL" id="MBK9983807.1"/>
    </source>
</evidence>
<gene>
    <name evidence="7" type="ORF">IPP15_15800</name>
</gene>
<comment type="caution">
    <text evidence="7">The sequence shown here is derived from an EMBL/GenBank/DDBJ whole genome shotgun (WGS) entry which is preliminary data.</text>
</comment>
<protein>
    <submittedName>
        <fullName evidence="7">RDD family protein</fullName>
    </submittedName>
</protein>
<keyword evidence="4 5" id="KW-0472">Membrane</keyword>
<sequence>MRTTKDSGAPYHWISLIWVLYPVFLLWVSKIAVKGMDDELKATEEKIFSDPVENILKFETGKNGRFIHLIVDLILTISLLMPFLFVFQYFIPGSDMIRTSKFLFITLLFFQRFIYYGVLESVFKATPAKYLTGSKVVNQHGATNPGFEKIIMRSLFRFIPFEPFSFLGTTGWHDGLSGTFVIKETYEKSGKSSNRLWMLLLFILPVFQFVLGEIKENRTNQERNEFNTRIKQAQLSGIVKHLSSESLIVYGERRSSYMGPLYVFKVDSASIDSVWGYSFTVEKISVNA</sequence>